<organism evidence="2 3">
    <name type="scientific">Durusdinium trenchii</name>
    <dbReference type="NCBI Taxonomy" id="1381693"/>
    <lineage>
        <taxon>Eukaryota</taxon>
        <taxon>Sar</taxon>
        <taxon>Alveolata</taxon>
        <taxon>Dinophyceae</taxon>
        <taxon>Suessiales</taxon>
        <taxon>Symbiodiniaceae</taxon>
        <taxon>Durusdinium</taxon>
    </lineage>
</organism>
<comment type="caution">
    <text evidence="2">The sequence shown here is derived from an EMBL/GenBank/DDBJ whole genome shotgun (WGS) entry which is preliminary data.</text>
</comment>
<evidence type="ECO:0000313" key="2">
    <source>
        <dbReference type="EMBL" id="CAK9095678.1"/>
    </source>
</evidence>
<dbReference type="GO" id="GO:0004386">
    <property type="term" value="F:helicase activity"/>
    <property type="evidence" value="ECO:0007669"/>
    <property type="project" value="UniProtKB-KW"/>
</dbReference>
<sequence>MVAHRGNLNYQDCRRTLTAGFEESDIELLREVLQPCEDMGDMGSSRMPGLVVAASSDMNTAAQAESAAPGGSVPGGTVASSDIGGSVPDVSSTTGGSVPFGSRGNALLGFLADTCTVMGSDMKDKKEHVRFRVKITSAFILTAEWHHRVVAPGMDVRAAVDRTGVLATWKATEARIQCLADRADVVDVTALRQYRVPGSMERCDVMTFVLDCFLGERRPKTRTMTQRVSPSITTCAEIPRFSERVVACILDFTGTLQTDDGEAVCIGNDKEHLQACQAGNPTLTSAKRCSYGWHDDQLTSAEYTAVVSREISANLDYMAEARRRPRPGLLHPTARDEKEDIGLEGEFVDAADLDDVHDPDPDEAAEPSALRPELQYKPILHVSAADLFDVVHRQDTKTTAAGRTSASTKRSREFLHQYGGKYLDMKESRMCAMPSAADVKRGGGFDVVSGFKTQKLLQDSRKEKEEQLMDVSEDEMLPGTSGVVAVPVDLAPEAWVATVSPAEMATQLLQQRLPMRQLDGAYEISKDQYSACVLAVAPLQKLWVKAGEQNLQHCFGTPHRIHEVLSLVTPATWLCLYVLCYVSK</sequence>
<evidence type="ECO:0000256" key="1">
    <source>
        <dbReference type="SAM" id="MobiDB-lite"/>
    </source>
</evidence>
<keyword evidence="3" id="KW-1185">Reference proteome</keyword>
<feature type="region of interest" description="Disordered" evidence="1">
    <location>
        <begin position="62"/>
        <end position="96"/>
    </location>
</feature>
<reference evidence="2 3" key="1">
    <citation type="submission" date="2024-02" db="EMBL/GenBank/DDBJ databases">
        <authorList>
            <person name="Chen Y."/>
            <person name="Shah S."/>
            <person name="Dougan E. K."/>
            <person name="Thang M."/>
            <person name="Chan C."/>
        </authorList>
    </citation>
    <scope>NUCLEOTIDE SEQUENCE [LARGE SCALE GENOMIC DNA]</scope>
</reference>
<proteinExistence type="predicted"/>
<accession>A0ABP0R7D2</accession>
<evidence type="ECO:0000313" key="3">
    <source>
        <dbReference type="Proteomes" id="UP001642464"/>
    </source>
</evidence>
<keyword evidence="2" id="KW-0378">Hydrolase</keyword>
<keyword evidence="2" id="KW-0067">ATP-binding</keyword>
<keyword evidence="2" id="KW-0547">Nucleotide-binding</keyword>
<protein>
    <submittedName>
        <fullName evidence="2">ATP-dependent DNA helicase</fullName>
    </submittedName>
</protein>
<dbReference type="EMBL" id="CAXAMM010040824">
    <property type="protein sequence ID" value="CAK9095678.1"/>
    <property type="molecule type" value="Genomic_DNA"/>
</dbReference>
<name>A0ABP0R7D2_9DINO</name>
<keyword evidence="2" id="KW-0347">Helicase</keyword>
<gene>
    <name evidence="2" type="ORF">SCF082_LOCUS44936</name>
</gene>
<dbReference type="Proteomes" id="UP001642464">
    <property type="component" value="Unassembled WGS sequence"/>
</dbReference>